<evidence type="ECO:0000313" key="2">
    <source>
        <dbReference type="Proteomes" id="UP000192247"/>
    </source>
</evidence>
<sequence>MFLLRGRRKGDCDGDDLVGATMPGVAGTGDSSLGNGDVLGGGPISSHHLYTSQQQQQQATQQLQHQQSPVIMCLLPRLIEPPRGRSGQRVFYRGFRYVNKDVLEERVLEVGEFVFVRITPNEDPCIAEMQLCWRDELAEVSLASLRLYFLPEQTENGRQSSHGQ</sequence>
<proteinExistence type="predicted"/>
<dbReference type="EMBL" id="MNPL01005765">
    <property type="protein sequence ID" value="OQR75801.1"/>
    <property type="molecule type" value="Genomic_DNA"/>
</dbReference>
<dbReference type="OrthoDB" id="1938591at2759"/>
<dbReference type="InParanoid" id="A0A1V9XQR5"/>
<gene>
    <name evidence="1" type="ORF">BIW11_00710</name>
</gene>
<comment type="caution">
    <text evidence="1">The sequence shown here is derived from an EMBL/GenBank/DDBJ whole genome shotgun (WGS) entry which is preliminary data.</text>
</comment>
<organism evidence="1 2">
    <name type="scientific">Tropilaelaps mercedesae</name>
    <dbReference type="NCBI Taxonomy" id="418985"/>
    <lineage>
        <taxon>Eukaryota</taxon>
        <taxon>Metazoa</taxon>
        <taxon>Ecdysozoa</taxon>
        <taxon>Arthropoda</taxon>
        <taxon>Chelicerata</taxon>
        <taxon>Arachnida</taxon>
        <taxon>Acari</taxon>
        <taxon>Parasitiformes</taxon>
        <taxon>Mesostigmata</taxon>
        <taxon>Gamasina</taxon>
        <taxon>Dermanyssoidea</taxon>
        <taxon>Laelapidae</taxon>
        <taxon>Tropilaelaps</taxon>
    </lineage>
</organism>
<dbReference type="AlphaFoldDB" id="A0A1V9XQR5"/>
<dbReference type="Proteomes" id="UP000192247">
    <property type="component" value="Unassembled WGS sequence"/>
</dbReference>
<feature type="non-terminal residue" evidence="1">
    <location>
        <position position="164"/>
    </location>
</feature>
<name>A0A1V9XQR5_9ACAR</name>
<evidence type="ECO:0000313" key="1">
    <source>
        <dbReference type="EMBL" id="OQR75801.1"/>
    </source>
</evidence>
<accession>A0A1V9XQR5</accession>
<reference evidence="1 2" key="1">
    <citation type="journal article" date="2017" name="Gigascience">
        <title>Draft genome of the honey bee ectoparasitic mite, Tropilaelaps mercedesae, is shaped by the parasitic life history.</title>
        <authorList>
            <person name="Dong X."/>
            <person name="Armstrong S.D."/>
            <person name="Xia D."/>
            <person name="Makepeace B.L."/>
            <person name="Darby A.C."/>
            <person name="Kadowaki T."/>
        </authorList>
    </citation>
    <scope>NUCLEOTIDE SEQUENCE [LARGE SCALE GENOMIC DNA]</scope>
    <source>
        <strain evidence="1">Wuxi-XJTLU</strain>
    </source>
</reference>
<protein>
    <submittedName>
        <fullName evidence="1">Uncharacterized protein</fullName>
    </submittedName>
</protein>
<dbReference type="STRING" id="418985.A0A1V9XQR5"/>
<keyword evidence="2" id="KW-1185">Reference proteome</keyword>